<feature type="domain" description="Cellulase Ig-like" evidence="11">
    <location>
        <begin position="3"/>
        <end position="84"/>
    </location>
</feature>
<dbReference type="Pfam" id="PF02927">
    <property type="entry name" value="CelD_N"/>
    <property type="match status" value="1"/>
</dbReference>
<dbReference type="EMBL" id="BKAL01000003">
    <property type="protein sequence ID" value="GEP68482.1"/>
    <property type="molecule type" value="Genomic_DNA"/>
</dbReference>
<keyword evidence="8" id="KW-0136">Cellulose degradation</keyword>
<evidence type="ECO:0000256" key="5">
    <source>
        <dbReference type="ARBA" id="ARBA00023326"/>
    </source>
</evidence>
<evidence type="ECO:0000256" key="3">
    <source>
        <dbReference type="ARBA" id="ARBA00023277"/>
    </source>
</evidence>
<dbReference type="Gene3D" id="1.50.10.10">
    <property type="match status" value="1"/>
</dbReference>
<sequence length="588" mass="61693">MSTPRVRLDQVGQLPGVPFSATLVTSVADPVPWRLEQGGHVVRVGTSVPRGLDPSAGFTVHTLEVGALTAPGEGFTLAADGATSHPFRVAADLHAPLAADALQFFHLQRSGVAIGPEVAGAAYARPAGHTAACAHGGDTRVPCLPAGRALTADGVDLYEGWTDGHVLDVSGGWYDAGDQGKYVVNGGIAVAQLLGTYERLSARAAAGAQVDGALLRALREEARWELEWMLRMRVPAGSRYAGLVHHKVHDEAWTHLPTLPHRDPQRRFLHRPSTSATLNLAAVAAQGARVLAAHDATFAAQLLTAARETYAAALAQPVLLAPDTNVVADFGGGPYDDVHLDDERYWAAAELYLTTGESAYLADLRANPCHVGGVEPVFVPEGYDWKDVAALARIDLATVPGDLPEREEVRASVVVAAEDLLATQAAQPFGTPYAPRDGRYDWGSNGLVLNLLTVLLAAADVTGEDRFVRGATAGLGHVLGRNALGLSYVTGYGTDAVHHQHSRWYAGQLDPTLPDPPPGTVSGGPNSSTQDEVAAAAVGGLPAQRCFVDDIGAWSVNELTINWNAPLVQVAALLAYRIPGTTGTTGPA</sequence>
<dbReference type="GO" id="GO:0030245">
    <property type="term" value="P:cellulose catabolic process"/>
    <property type="evidence" value="ECO:0007669"/>
    <property type="project" value="UniProtKB-KW"/>
</dbReference>
<comment type="similarity">
    <text evidence="1 6 8">Belongs to the glycosyl hydrolase 9 (cellulase E) family.</text>
</comment>
<keyword evidence="3 6" id="KW-0119">Carbohydrate metabolism</keyword>
<evidence type="ECO:0000256" key="2">
    <source>
        <dbReference type="ARBA" id="ARBA00022801"/>
    </source>
</evidence>
<keyword evidence="13" id="KW-1185">Reference proteome</keyword>
<dbReference type="EC" id="3.2.1.4" evidence="8"/>
<evidence type="ECO:0000256" key="1">
    <source>
        <dbReference type="ARBA" id="ARBA00007072"/>
    </source>
</evidence>
<evidence type="ECO:0000259" key="10">
    <source>
        <dbReference type="Pfam" id="PF00759"/>
    </source>
</evidence>
<evidence type="ECO:0000259" key="11">
    <source>
        <dbReference type="Pfam" id="PF02927"/>
    </source>
</evidence>
<dbReference type="SUPFAM" id="SSF81296">
    <property type="entry name" value="E set domains"/>
    <property type="match status" value="1"/>
</dbReference>
<evidence type="ECO:0000256" key="4">
    <source>
        <dbReference type="ARBA" id="ARBA00023295"/>
    </source>
</evidence>
<dbReference type="InterPro" id="IPR014756">
    <property type="entry name" value="Ig_E-set"/>
</dbReference>
<accession>A0A512PBJ2</accession>
<dbReference type="InterPro" id="IPR013783">
    <property type="entry name" value="Ig-like_fold"/>
</dbReference>
<feature type="domain" description="Glycoside hydrolase family 9" evidence="10">
    <location>
        <begin position="97"/>
        <end position="570"/>
    </location>
</feature>
<dbReference type="InterPro" id="IPR001701">
    <property type="entry name" value="Glyco_hydro_9"/>
</dbReference>
<reference evidence="12 13" key="1">
    <citation type="submission" date="2019-07" db="EMBL/GenBank/DDBJ databases">
        <title>Whole genome shotgun sequence of Cellulomonas soli NBRC 109434.</title>
        <authorList>
            <person name="Hosoyama A."/>
            <person name="Uohara A."/>
            <person name="Ohji S."/>
            <person name="Ichikawa N."/>
        </authorList>
    </citation>
    <scope>NUCLEOTIDE SEQUENCE [LARGE SCALE GENOMIC DNA]</scope>
    <source>
        <strain evidence="12 13">NBRC 109434</strain>
    </source>
</reference>
<evidence type="ECO:0000256" key="8">
    <source>
        <dbReference type="RuleBase" id="RU361166"/>
    </source>
</evidence>
<comment type="catalytic activity">
    <reaction evidence="8">
        <text>Endohydrolysis of (1-&gt;4)-beta-D-glucosidic linkages in cellulose, lichenin and cereal beta-D-glucans.</text>
        <dbReference type="EC" id="3.2.1.4"/>
    </reaction>
</comment>
<name>A0A512PBJ2_9CELL</name>
<dbReference type="InterPro" id="IPR004197">
    <property type="entry name" value="Cellulase_Ig-like"/>
</dbReference>
<feature type="region of interest" description="Disordered" evidence="9">
    <location>
        <begin position="507"/>
        <end position="531"/>
    </location>
</feature>
<dbReference type="PANTHER" id="PTHR22298">
    <property type="entry name" value="ENDO-1,4-BETA-GLUCANASE"/>
    <property type="match status" value="1"/>
</dbReference>
<dbReference type="RefSeq" id="WP_179561859.1">
    <property type="nucleotide sequence ID" value="NZ_BAABBJ010000009.1"/>
</dbReference>
<gene>
    <name evidence="12" type="ORF">CSO01_11970</name>
</gene>
<dbReference type="Pfam" id="PF00759">
    <property type="entry name" value="Glyco_hydro_9"/>
    <property type="match status" value="1"/>
</dbReference>
<dbReference type="AlphaFoldDB" id="A0A512PBJ2"/>
<dbReference type="GO" id="GO:0008810">
    <property type="term" value="F:cellulase activity"/>
    <property type="evidence" value="ECO:0007669"/>
    <property type="project" value="UniProtKB-EC"/>
</dbReference>
<dbReference type="InterPro" id="IPR012341">
    <property type="entry name" value="6hp_glycosidase-like_sf"/>
</dbReference>
<keyword evidence="4 6" id="KW-0326">Glycosidase</keyword>
<dbReference type="InterPro" id="IPR033126">
    <property type="entry name" value="Glyco_hydro_9_Asp/Glu_AS"/>
</dbReference>
<keyword evidence="2 6" id="KW-0378">Hydrolase</keyword>
<evidence type="ECO:0000256" key="9">
    <source>
        <dbReference type="SAM" id="MobiDB-lite"/>
    </source>
</evidence>
<feature type="active site" evidence="7">
    <location>
        <position position="558"/>
    </location>
</feature>
<dbReference type="Proteomes" id="UP000321798">
    <property type="component" value="Unassembled WGS sequence"/>
</dbReference>
<dbReference type="SUPFAM" id="SSF48208">
    <property type="entry name" value="Six-hairpin glycosidases"/>
    <property type="match status" value="1"/>
</dbReference>
<feature type="active site" evidence="7">
    <location>
        <position position="549"/>
    </location>
</feature>
<evidence type="ECO:0000256" key="6">
    <source>
        <dbReference type="PROSITE-ProRule" id="PRU10059"/>
    </source>
</evidence>
<proteinExistence type="inferred from homology"/>
<evidence type="ECO:0000313" key="13">
    <source>
        <dbReference type="Proteomes" id="UP000321798"/>
    </source>
</evidence>
<evidence type="ECO:0000256" key="7">
    <source>
        <dbReference type="PROSITE-ProRule" id="PRU10060"/>
    </source>
</evidence>
<comment type="caution">
    <text evidence="12">The sequence shown here is derived from an EMBL/GenBank/DDBJ whole genome shotgun (WGS) entry which is preliminary data.</text>
</comment>
<dbReference type="InterPro" id="IPR008928">
    <property type="entry name" value="6-hairpin_glycosidase_sf"/>
</dbReference>
<keyword evidence="5 6" id="KW-0624">Polysaccharide degradation</keyword>
<dbReference type="PROSITE" id="PS00592">
    <property type="entry name" value="GH9_2"/>
    <property type="match status" value="1"/>
</dbReference>
<dbReference type="PROSITE" id="PS00698">
    <property type="entry name" value="GH9_3"/>
    <property type="match status" value="1"/>
</dbReference>
<dbReference type="Gene3D" id="2.60.40.10">
    <property type="entry name" value="Immunoglobulins"/>
    <property type="match status" value="1"/>
</dbReference>
<dbReference type="CDD" id="cd02850">
    <property type="entry name" value="E_set_Cellulase_N"/>
    <property type="match status" value="1"/>
</dbReference>
<feature type="active site" evidence="6">
    <location>
        <position position="501"/>
    </location>
</feature>
<evidence type="ECO:0000313" key="12">
    <source>
        <dbReference type="EMBL" id="GEP68482.1"/>
    </source>
</evidence>
<protein>
    <recommendedName>
        <fullName evidence="8">Endoglucanase</fullName>
        <ecNumber evidence="8">3.2.1.4</ecNumber>
    </recommendedName>
</protein>
<organism evidence="12 13">
    <name type="scientific">Cellulomonas soli</name>
    <dbReference type="NCBI Taxonomy" id="931535"/>
    <lineage>
        <taxon>Bacteria</taxon>
        <taxon>Bacillati</taxon>
        <taxon>Actinomycetota</taxon>
        <taxon>Actinomycetes</taxon>
        <taxon>Micrococcales</taxon>
        <taxon>Cellulomonadaceae</taxon>
        <taxon>Cellulomonas</taxon>
    </lineage>
</organism>
<dbReference type="InterPro" id="IPR018221">
    <property type="entry name" value="Glyco_hydro_9_His_AS"/>
</dbReference>